<dbReference type="AlphaFoldDB" id="A0A7S9DWP7"/>
<gene>
    <name evidence="1" type="ORF">IT774_14410</name>
</gene>
<proteinExistence type="predicted"/>
<name>A0A7S9DWP7_9ALTE</name>
<evidence type="ECO:0000313" key="2">
    <source>
        <dbReference type="Proteomes" id="UP000595095"/>
    </source>
</evidence>
<keyword evidence="2" id="KW-1185">Reference proteome</keyword>
<dbReference type="EMBL" id="CP064795">
    <property type="protein sequence ID" value="QPG05288.1"/>
    <property type="molecule type" value="Genomic_DNA"/>
</dbReference>
<reference evidence="1 2" key="1">
    <citation type="submission" date="2020-11" db="EMBL/GenBank/DDBJ databases">
        <title>Complete genome sequence for Salinimonas sp. strain G2-b.</title>
        <authorList>
            <person name="Park S.-J."/>
        </authorList>
    </citation>
    <scope>NUCLEOTIDE SEQUENCE [LARGE SCALE GENOMIC DNA]</scope>
    <source>
        <strain evidence="1 2">G2-b</strain>
    </source>
</reference>
<dbReference type="Proteomes" id="UP000595095">
    <property type="component" value="Chromosome"/>
</dbReference>
<accession>A0A7S9DWP7</accession>
<organism evidence="1 2">
    <name type="scientific">Salinimonas marina</name>
    <dbReference type="NCBI Taxonomy" id="2785918"/>
    <lineage>
        <taxon>Bacteria</taxon>
        <taxon>Pseudomonadati</taxon>
        <taxon>Pseudomonadota</taxon>
        <taxon>Gammaproteobacteria</taxon>
        <taxon>Alteromonadales</taxon>
        <taxon>Alteromonadaceae</taxon>
        <taxon>Alteromonas/Salinimonas group</taxon>
        <taxon>Salinimonas</taxon>
    </lineage>
</organism>
<sequence>MQPDIERALKPAAPPLLRGRNDLARHFIISAALQMLSEQEVTFAIGEFKELMDRGMGGSGYSFIDLTADMAGVELAILLSDEDTALATQDALAKAASEDLYMPPITGLTEGLSKQQFIERYEAVDSEAYLSEVEQIRQRLAQMPLYQRL</sequence>
<dbReference type="RefSeq" id="WP_195810378.1">
    <property type="nucleotide sequence ID" value="NZ_CP064795.1"/>
</dbReference>
<protein>
    <submittedName>
        <fullName evidence="1">Uncharacterized protein</fullName>
    </submittedName>
</protein>
<dbReference type="KEGG" id="smaa:IT774_14410"/>
<evidence type="ECO:0000313" key="1">
    <source>
        <dbReference type="EMBL" id="QPG05288.1"/>
    </source>
</evidence>